<keyword evidence="2" id="KW-0547">Nucleotide-binding</keyword>
<dbReference type="GO" id="GO:0005524">
    <property type="term" value="F:ATP binding"/>
    <property type="evidence" value="ECO:0007669"/>
    <property type="project" value="UniProtKB-KW"/>
</dbReference>
<accession>A0A3D0KD96</accession>
<proteinExistence type="predicted"/>
<dbReference type="InterPro" id="IPR003959">
    <property type="entry name" value="ATPase_AAA_core"/>
</dbReference>
<dbReference type="SUPFAM" id="SSF52540">
    <property type="entry name" value="P-loop containing nucleoside triphosphate hydrolases"/>
    <property type="match status" value="1"/>
</dbReference>
<evidence type="ECO:0000259" key="1">
    <source>
        <dbReference type="SMART" id="SM00382"/>
    </source>
</evidence>
<dbReference type="InterPro" id="IPR003593">
    <property type="entry name" value="AAA+_ATPase"/>
</dbReference>
<sequence length="1523" mass="172871">MSIAGIRSNRGDFYQTLVAFDWALTVLTDPEFQWLEIDSTTYLVDDVVVGKSDGSVICCQCKKNQPDFRAWSIADLGDELDKAAHEMARNKLVQVRFYSRTPFGSLDKLREFSILHASEVDFVASLTRNHAKTNRDLATRIADKAPNLSTLEFLNRTIFETSQELDRMESLLRERLRGIASNSNAAFDALIVQLYRLCSRVKDGNLSASTQYRLTRDDIKDILHCSGAMLVPNMDISEVRKSFASTSAIGRHWHRDIAGQRMFSSVVGELLEAIDAKKRAVLLTGLPGSGKTCVMLSLQEALEQRMQVRSDLVPLFIQSREFADLATAQDRQAQGLPEQWVEQASRLAEDAHVVVVIDSLDVLSIAREHSILTYFLAQIDQLLLIPNVTVITACRDFDRKYDRRIAARQWDCELQCLSLDWESEIVPLLNKLEIDLTTIDAATCELIRNPRELALFVELAQREGSFNVVTSQALGQRYLDTIVKADPTLGDTAMQAIEDIADAMLKSRSLSISNQRFSASQDILRRLHSLDVLLDTHDGKLTFGHQTLLDVLVISGALRRGVSLNEFIQGLPPVPFVRPSIRSFVAQLAMGERREFRKQVRTVLTGNSAFHIRRLIAESFSRQIPQVDDWPLIRDLHANHREVFQVIYNQAALVEWHHFWLSYLVPALKEMQDAEGLTTHVHRIAQWANEDAAGVLAFWMDVIDLDWLDGNRISEQLVFSLSGFRTENLPLAAPLLERLLSVPKTDHSLLGRTVARSVTAGAIDDKALWSYITGEISDDEVMKFHFDNKLHSQPHEFGGKGENFLKQRMMESTVLLDLALGTIEQWSQIRSTRYGVTRIGYRSGFLNDCSYSDTHTQNDHEHIDSERVLLDAVEAAILYHAQNHSDWWQDNRERLCFNHEGALVYFATLAFIRNPESNLDLIGRLLCDRNLLEFELSYELGTLIQTAFIYLDSHTQDSAMATIQSLWEGDSVTDGETRLWVLKKRAEYISTIPCHLRSSETQAVLDAFEKIYGTLYRQPYIGMRGGMVAAPFSYEVFLNASDGGILHLLVYYTGHVRDSDDFLVGGEREVGWQLREASSRHPSRFLGLLTSHWANISSGFCNDIMDGIASYLGHRYGNLQTNATWVPIDEPDAPTLANQILDELERHPAHWQFNRSAAKALEACAHVIQDTHVAKRMVFLSIGFGNPREESTIHGDSVDLLTTGINMMTGNIAEALMILANNFQEQNIELPELLPPTLFRFASMEHPAIRALVLRRLPYLQSRNPQLGWDLFDHAMQDPVGLWKSAERCLYYVYRDQFEKVSPLLERARREGSKEDVETWGRISALSALTGHIKFADLLRELNTLNITEAWKGAASVWTHTENIKQHREQCLTGIEAGLKTESRHAAVVARHTENIFRDKTLPISIPIRLIELCFTVFESDSEKKHHRLFGFDEWLNAISQRDPDLALTSAETYLAYVSRAKPYFYDHNNQFVQLVTRLFAEAEEREESDHGAMLKRVVSVQDLLLSLGVNSINEWLKMAERQ</sequence>
<name>A0A3D0KD96_9GAMM</name>
<reference evidence="2" key="1">
    <citation type="journal article" date="2018" name="Nat. Biotechnol.">
        <title>A standardized bacterial taxonomy based on genome phylogeny substantially revises the tree of life.</title>
        <authorList>
            <person name="Parks D.H."/>
            <person name="Chuvochina M."/>
            <person name="Waite D.W."/>
            <person name="Rinke C."/>
            <person name="Skarshewski A."/>
            <person name="Chaumeil P.A."/>
            <person name="Hugenholtz P."/>
        </authorList>
    </citation>
    <scope>NUCLEOTIDE SEQUENCE [LARGE SCALE GENOMIC DNA]</scope>
    <source>
        <strain evidence="2">UBA11284</strain>
    </source>
</reference>
<comment type="caution">
    <text evidence="2">The sequence shown here is derived from an EMBL/GenBank/DDBJ whole genome shotgun (WGS) entry which is preliminary data.</text>
</comment>
<dbReference type="Pfam" id="PF00004">
    <property type="entry name" value="AAA"/>
    <property type="match status" value="1"/>
</dbReference>
<feature type="domain" description="AAA+ ATPase" evidence="1">
    <location>
        <begin position="277"/>
        <end position="416"/>
    </location>
</feature>
<organism evidence="2">
    <name type="scientific">Halomonas campaniensis</name>
    <dbReference type="NCBI Taxonomy" id="213554"/>
    <lineage>
        <taxon>Bacteria</taxon>
        <taxon>Pseudomonadati</taxon>
        <taxon>Pseudomonadota</taxon>
        <taxon>Gammaproteobacteria</taxon>
        <taxon>Oceanospirillales</taxon>
        <taxon>Halomonadaceae</taxon>
        <taxon>Halomonas</taxon>
    </lineage>
</organism>
<gene>
    <name evidence="2" type="ORF">DEO68_05030</name>
</gene>
<dbReference type="Gene3D" id="3.40.50.300">
    <property type="entry name" value="P-loop containing nucleotide triphosphate hydrolases"/>
    <property type="match status" value="1"/>
</dbReference>
<dbReference type="SMART" id="SM00382">
    <property type="entry name" value="AAA"/>
    <property type="match status" value="1"/>
</dbReference>
<dbReference type="EMBL" id="DOTR01000030">
    <property type="protein sequence ID" value="HCA01542.1"/>
    <property type="molecule type" value="Genomic_DNA"/>
</dbReference>
<evidence type="ECO:0000313" key="2">
    <source>
        <dbReference type="EMBL" id="HCA01542.1"/>
    </source>
</evidence>
<keyword evidence="2" id="KW-0067">ATP-binding</keyword>
<protein>
    <submittedName>
        <fullName evidence="2">ATP-binding protein</fullName>
    </submittedName>
</protein>
<dbReference type="InterPro" id="IPR027417">
    <property type="entry name" value="P-loop_NTPase"/>
</dbReference>
<dbReference type="GO" id="GO:0016887">
    <property type="term" value="F:ATP hydrolysis activity"/>
    <property type="evidence" value="ECO:0007669"/>
    <property type="project" value="InterPro"/>
</dbReference>